<feature type="domain" description="DUF4220" evidence="2">
    <location>
        <begin position="68"/>
        <end position="452"/>
    </location>
</feature>
<evidence type="ECO:0000259" key="2">
    <source>
        <dbReference type="Pfam" id="PF13968"/>
    </source>
</evidence>
<keyword evidence="4" id="KW-1185">Reference proteome</keyword>
<dbReference type="RefSeq" id="XP_048549751.1">
    <property type="nucleotide sequence ID" value="XM_048693794.1"/>
</dbReference>
<gene>
    <name evidence="3" type="primary">LOC125529379</name>
</gene>
<feature type="transmembrane region" description="Helical" evidence="1">
    <location>
        <begin position="60"/>
        <end position="80"/>
    </location>
</feature>
<feature type="transmembrane region" description="Helical" evidence="1">
    <location>
        <begin position="151"/>
        <end position="170"/>
    </location>
</feature>
<evidence type="ECO:0000313" key="4">
    <source>
        <dbReference type="Proteomes" id="UP000015106"/>
    </source>
</evidence>
<dbReference type="AlphaFoldDB" id="A0A8R7VDE2"/>
<reference evidence="4" key="1">
    <citation type="journal article" date="2013" name="Nature">
        <title>Draft genome of the wheat A-genome progenitor Triticum urartu.</title>
        <authorList>
            <person name="Ling H.Q."/>
            <person name="Zhao S."/>
            <person name="Liu D."/>
            <person name="Wang J."/>
            <person name="Sun H."/>
            <person name="Zhang C."/>
            <person name="Fan H."/>
            <person name="Li D."/>
            <person name="Dong L."/>
            <person name="Tao Y."/>
            <person name="Gao C."/>
            <person name="Wu H."/>
            <person name="Li Y."/>
            <person name="Cui Y."/>
            <person name="Guo X."/>
            <person name="Zheng S."/>
            <person name="Wang B."/>
            <person name="Yu K."/>
            <person name="Liang Q."/>
            <person name="Yang W."/>
            <person name="Lou X."/>
            <person name="Chen J."/>
            <person name="Feng M."/>
            <person name="Jian J."/>
            <person name="Zhang X."/>
            <person name="Luo G."/>
            <person name="Jiang Y."/>
            <person name="Liu J."/>
            <person name="Wang Z."/>
            <person name="Sha Y."/>
            <person name="Zhang B."/>
            <person name="Wu H."/>
            <person name="Tang D."/>
            <person name="Shen Q."/>
            <person name="Xue P."/>
            <person name="Zou S."/>
            <person name="Wang X."/>
            <person name="Liu X."/>
            <person name="Wang F."/>
            <person name="Yang Y."/>
            <person name="An X."/>
            <person name="Dong Z."/>
            <person name="Zhang K."/>
            <person name="Zhang X."/>
            <person name="Luo M.C."/>
            <person name="Dvorak J."/>
            <person name="Tong Y."/>
            <person name="Wang J."/>
            <person name="Yang H."/>
            <person name="Li Z."/>
            <person name="Wang D."/>
            <person name="Zhang A."/>
            <person name="Wang J."/>
        </authorList>
    </citation>
    <scope>NUCLEOTIDE SEQUENCE</scope>
    <source>
        <strain evidence="4">cv. G1812</strain>
    </source>
</reference>
<proteinExistence type="predicted"/>
<dbReference type="PANTHER" id="PTHR31325">
    <property type="entry name" value="OS01G0798800 PROTEIN-RELATED"/>
    <property type="match status" value="1"/>
</dbReference>
<protein>
    <recommendedName>
        <fullName evidence="2">DUF4220 domain-containing protein</fullName>
    </recommendedName>
</protein>
<accession>A0A8R7VDE2</accession>
<dbReference type="GeneID" id="125529379"/>
<dbReference type="Proteomes" id="UP000015106">
    <property type="component" value="Unassembled WGS sequence"/>
</dbReference>
<dbReference type="Pfam" id="PF04578">
    <property type="entry name" value="DUF594"/>
    <property type="match status" value="1"/>
</dbReference>
<evidence type="ECO:0000256" key="1">
    <source>
        <dbReference type="SAM" id="Phobius"/>
    </source>
</evidence>
<feature type="transmembrane region" description="Helical" evidence="1">
    <location>
        <begin position="123"/>
        <end position="145"/>
    </location>
</feature>
<name>A0A8R7VDE2_TRIUA</name>
<dbReference type="EnsemblPlants" id="TuG1812S0001691800.01.T01">
    <property type="protein sequence ID" value="TuG1812S0001691800.01.T01.s_cds44613"/>
    <property type="gene ID" value="TuG1812S0001691800.01"/>
</dbReference>
<dbReference type="Pfam" id="PF13968">
    <property type="entry name" value="DUF4220"/>
    <property type="match status" value="1"/>
</dbReference>
<evidence type="ECO:0000313" key="3">
    <source>
        <dbReference type="EnsemblPlants" id="TuG1812S0001691800.01.T01.s_cds44613"/>
    </source>
</evidence>
<feature type="transmembrane region" description="Helical" evidence="1">
    <location>
        <begin position="336"/>
        <end position="356"/>
    </location>
</feature>
<sequence>MNITMEAQVCKNYTERWVNKYVEPRKSIDRVEGFVIVAAVFMTALAILSPRRHQSRSIIIRYGVGGVFILSFPLLSYTVGLMQAGKIKNELYPVWAMFLAMLFGGTSSMSVQKLDQNKQLMKLYCDCILFSMCTGTVLGGFIYTFGMKHSSSRLVPFIGCLFVVGYLLGIKTAEQWSAAWLASKPSSNNGIKWLALYMKGEHKLSASYDPRTMQGYKYPILIHAGGAKIGENAITLDNIWCDNIGILSSYYRAPIRRLKDLCLSFALFHLVVRRYFGYTCPESGLDKTRDLVLDGLLQTEQDYERAFQVIEAELAFLYDFFFTKYASIMYSNELRYYALSLTLTLVSIAAGAWSLSVLNRHGSILDSRFVQTSTQDVLVTLIALAALSVSQFLQIWSYCVSDWAKISFVCKYVAHPSWQGNTRIEKLLLCFGRPHKWLRYWRNTIGQYSVLDSFSSSYRHRLKHLLPTEEAGKPVELPMQVKRAVARTIKNSTNGHLSHGTSALMRHGMSDELCGACQINDEYTLTDSILAWHVATSFCEISDTIKRPHDVHPNQVVATILSKYCTYLVAFAPTLLPGSAPETKCALDEIVKEAKEMLHDLVSPREKYEKLSELEYVVGGGRKLFTYGAVLGKALESMDNHANRWDLLADFWAEMMVYIAPSNNVAGHIELLAEGGEFVTHVWALLMHAGILERPTTTIIP</sequence>
<dbReference type="InterPro" id="IPR007658">
    <property type="entry name" value="DUF594"/>
</dbReference>
<dbReference type="OrthoDB" id="1559504at2759"/>
<feature type="transmembrane region" description="Helical" evidence="1">
    <location>
        <begin position="377"/>
        <end position="398"/>
    </location>
</feature>
<keyword evidence="1" id="KW-1133">Transmembrane helix</keyword>
<dbReference type="InterPro" id="IPR025315">
    <property type="entry name" value="DUF4220"/>
</dbReference>
<keyword evidence="1" id="KW-0472">Membrane</keyword>
<organism evidence="3 4">
    <name type="scientific">Triticum urartu</name>
    <name type="common">Red wild einkorn</name>
    <name type="synonym">Crithodium urartu</name>
    <dbReference type="NCBI Taxonomy" id="4572"/>
    <lineage>
        <taxon>Eukaryota</taxon>
        <taxon>Viridiplantae</taxon>
        <taxon>Streptophyta</taxon>
        <taxon>Embryophyta</taxon>
        <taxon>Tracheophyta</taxon>
        <taxon>Spermatophyta</taxon>
        <taxon>Magnoliopsida</taxon>
        <taxon>Liliopsida</taxon>
        <taxon>Poales</taxon>
        <taxon>Poaceae</taxon>
        <taxon>BOP clade</taxon>
        <taxon>Pooideae</taxon>
        <taxon>Triticodae</taxon>
        <taxon>Triticeae</taxon>
        <taxon>Triticinae</taxon>
        <taxon>Triticum</taxon>
    </lineage>
</organism>
<dbReference type="Gramene" id="TuG1812S0001691800.01.T01">
    <property type="protein sequence ID" value="TuG1812S0001691800.01.T01.s_cds44613"/>
    <property type="gene ID" value="TuG1812S0001691800.01"/>
</dbReference>
<keyword evidence="1" id="KW-0812">Transmembrane</keyword>
<reference evidence="3" key="2">
    <citation type="submission" date="2022-06" db="UniProtKB">
        <authorList>
            <consortium name="EnsemblPlants"/>
        </authorList>
    </citation>
    <scope>IDENTIFICATION</scope>
</reference>
<feature type="transmembrane region" description="Helical" evidence="1">
    <location>
        <begin position="31"/>
        <end position="48"/>
    </location>
</feature>
<dbReference type="KEGG" id="tua:125529379"/>
<feature type="transmembrane region" description="Helical" evidence="1">
    <location>
        <begin position="92"/>
        <end position="111"/>
    </location>
</feature>